<feature type="region of interest" description="Disordered" evidence="1">
    <location>
        <begin position="26"/>
        <end position="274"/>
    </location>
</feature>
<feature type="compositionally biased region" description="Polar residues" evidence="1">
    <location>
        <begin position="256"/>
        <end position="265"/>
    </location>
</feature>
<dbReference type="Proteomes" id="UP000254589">
    <property type="component" value="Unassembled WGS sequence"/>
</dbReference>
<protein>
    <submittedName>
        <fullName evidence="2">Uncharacterized protein</fullName>
    </submittedName>
</protein>
<dbReference type="AlphaFoldDB" id="A0AAJ5D1R1"/>
<proteinExistence type="predicted"/>
<name>A0AAJ5D1R1_PANPU</name>
<evidence type="ECO:0000256" key="1">
    <source>
        <dbReference type="SAM" id="MobiDB-lite"/>
    </source>
</evidence>
<reference evidence="2 3" key="1">
    <citation type="submission" date="2018-06" db="EMBL/GenBank/DDBJ databases">
        <authorList>
            <consortium name="Pathogen Informatics"/>
            <person name="Doyle S."/>
        </authorList>
    </citation>
    <scope>NUCLEOTIDE SEQUENCE [LARGE SCALE GENOMIC DNA]</scope>
    <source>
        <strain evidence="2 3">NCTC13159</strain>
    </source>
</reference>
<organism evidence="2 3">
    <name type="scientific">Pandoraea pulmonicola</name>
    <dbReference type="NCBI Taxonomy" id="93221"/>
    <lineage>
        <taxon>Bacteria</taxon>
        <taxon>Pseudomonadati</taxon>
        <taxon>Pseudomonadota</taxon>
        <taxon>Betaproteobacteria</taxon>
        <taxon>Burkholderiales</taxon>
        <taxon>Burkholderiaceae</taxon>
        <taxon>Pandoraea</taxon>
    </lineage>
</organism>
<evidence type="ECO:0000313" key="3">
    <source>
        <dbReference type="Proteomes" id="UP000254589"/>
    </source>
</evidence>
<sequence length="549" mass="60727">MFDMSSIWDLQTRSPELDELVQTVLELERDYPPTSDQSPPRPENPESIRPPIASTYEPGMPSMWGLQAQNPEPNEFAQMTREPERDCQPTSDQPPPRPETPEGIRHAIQSAYQPGMPLMRDSQPLEPTPHELAQIMQELERDCQPTSDQPPPSPENPESIRHPIEGTYQPGMPSMSGLQPQSSEPDKLAQLVRELGLDCQPTSDHPPPHPETSEIIQPPIEGTYEPSMLPNSGHRPSALATPETSKREAQKRSAPQDASSITDGTSIPPPAKIAPESRTAKIVKEIHAQVEAHGEAWFKNEGGCKGLATKYDIPYKTLKTNYFFKNGALRPLGDDIVNGASKKPVTDDILRECEQLRSEGKWPKGGVAEVAKMLNVKYGSLGTFYKADGTPRPPRKTAPQDARSARRPRITAFVKEIHAQMEALGEDGGKAWFQAEGGCKGLAKKYGIKPKTLRYYFLENGDLTSNGNDIVNAASKRPLTVKAMLECERLHSEGKWPKGGLKMVAKMLNVRFDSLKNYFLADGTPTTPLGEARLKSIREGISVAQREVQ</sequence>
<gene>
    <name evidence="2" type="ORF">NCTC13159_03474</name>
</gene>
<accession>A0AAJ5D1R1</accession>
<dbReference type="EMBL" id="UGSJ01000001">
    <property type="protein sequence ID" value="SUA91954.1"/>
    <property type="molecule type" value="Genomic_DNA"/>
</dbReference>
<evidence type="ECO:0000313" key="2">
    <source>
        <dbReference type="EMBL" id="SUA91954.1"/>
    </source>
</evidence>
<comment type="caution">
    <text evidence="2">The sequence shown here is derived from an EMBL/GenBank/DDBJ whole genome shotgun (WGS) entry which is preliminary data.</text>
</comment>